<evidence type="ECO:0008006" key="3">
    <source>
        <dbReference type="Google" id="ProtNLM"/>
    </source>
</evidence>
<protein>
    <recommendedName>
        <fullName evidence="3">Terminase</fullName>
    </recommendedName>
</protein>
<evidence type="ECO:0000313" key="2">
    <source>
        <dbReference type="Proteomes" id="UP000702544"/>
    </source>
</evidence>
<dbReference type="Proteomes" id="UP000702544">
    <property type="component" value="Unassembled WGS sequence"/>
</dbReference>
<organism evidence="1 2">
    <name type="scientific">Candidatus Kutchimonas denitrificans</name>
    <dbReference type="NCBI Taxonomy" id="3056748"/>
    <lineage>
        <taxon>Bacteria</taxon>
        <taxon>Pseudomonadati</taxon>
        <taxon>Gemmatimonadota</taxon>
        <taxon>Gemmatimonadia</taxon>
        <taxon>Candidatus Palauibacterales</taxon>
        <taxon>Candidatus Palauibacteraceae</taxon>
        <taxon>Candidatus Kutchimonas</taxon>
    </lineage>
</organism>
<dbReference type="Gene3D" id="3.40.50.300">
    <property type="entry name" value="P-loop containing nucleotide triphosphate hydrolases"/>
    <property type="match status" value="1"/>
</dbReference>
<reference evidence="1 2" key="1">
    <citation type="submission" date="2020-01" db="EMBL/GenBank/DDBJ databases">
        <title>Genomes assembled from Gulf of Kutch pelagic sediment metagenomes.</title>
        <authorList>
            <person name="Chandrashekar M."/>
            <person name="Mahajan M.S."/>
            <person name="Dave K.J."/>
            <person name="Vatsa P."/>
            <person name="Nathani N.M."/>
        </authorList>
    </citation>
    <scope>NUCLEOTIDE SEQUENCE [LARGE SCALE GENOMIC DNA]</scope>
    <source>
        <strain evidence="1">KS3-K002</strain>
    </source>
</reference>
<sequence length="472" mass="52976">MQNNGKCRLYILKARQGGVTTYEQARNLHTIWANPGAAVMTLAHTREDTDKIFRITQRAVNNFPQALLPTLGGRQTREIGFPGMDSTFWTATAGAKRVGRSVTLSRLHGSEFAFWDEPTDTLNQLSPALEKPNTSIVLETTASAHGSTAHEFWEKAESGESGYEALFLPWWICDHELYRSPLEHEDEISTLSEEEQILVDNHGLDLEQIKWRREKIAEKGRAEFLQEYAEDPESCWLTAGDLFFDGNVLKYLQESAPEPKRREPVHLKGWNGMILVYGEQVGFDWEKERVVIGVDVAEGGGGDRSAWVARSFPSWELLETFADSSITPKQLAEILNARGRKHDNALLVIEKNGHGITVLRELRDEHRYPLAKLYHRTQVDRAANKQTLAMGWTTTAQSKPLMLDAGRELITSAKNGEVAPPGIDAIRDAFNTVRDKNGKVDLNGRDMLVAEMLAWLGRDYAVGGYKSFTAPV</sequence>
<gene>
    <name evidence="1" type="ORF">GWO12_16970</name>
</gene>
<dbReference type="InterPro" id="IPR027417">
    <property type="entry name" value="P-loop_NTPase"/>
</dbReference>
<dbReference type="Gene3D" id="3.30.420.240">
    <property type="match status" value="1"/>
</dbReference>
<evidence type="ECO:0000313" key="1">
    <source>
        <dbReference type="EMBL" id="NIR76771.1"/>
    </source>
</evidence>
<accession>A0AAE5CAQ6</accession>
<dbReference type="AlphaFoldDB" id="A0AAE5CAQ6"/>
<name>A0AAE5CAQ6_9BACT</name>
<dbReference type="EMBL" id="JAACAK010000148">
    <property type="protein sequence ID" value="NIR76771.1"/>
    <property type="molecule type" value="Genomic_DNA"/>
</dbReference>
<comment type="caution">
    <text evidence="1">The sequence shown here is derived from an EMBL/GenBank/DDBJ whole genome shotgun (WGS) entry which is preliminary data.</text>
</comment>
<proteinExistence type="predicted"/>